<sequence>MYPAFNANKTQIQEFNPFEGYQQEEDHHHFPPHEIDNTAAGENLPPLEDVSHTTTRNYRNRSGAPSSFSIGVQDLEETHDHKESIKKISNSSSKTHPTYPELNSPAAMELLSGYRIRFKHLEDQDSIDETTLDCAGKELSTVEIIELAAEKFIKFSTQQVNGYTMFTHPYRSSAFTSLSIDDTREVELIFQLLTAAEKVGRRQFDIASKFLARCGWVTSDDGSPVERLAFYLCEALQKRIGKETGIAVPMKLKKLGLKNENPVATGTNPTFLAMGTNPTFLACHQALPFNQMLQFTGIQAIIDQIGTSSKVHLIDMHIRSGVQWTAMMQALAERRSQIELMKITAFATTSDVQQVGETGKRLESFAETFNLTFSFKILVLSDITEVVKEQFEVQEGEVVAMYCQTILRTMITRPQSLENLMRTIRMINPIIVVVAEVEANHNSTSFVNRFTETLFFYGALFDCLEACMSRDNAHRAMVEGVHLAEGMQNTVADEGDERISRSVNMNTWRSFFARFGMIEISLSDSCLYQANLVLQQFSCASSCTLENNGKCLIVGWKGTPLHSLSAWKFIQE</sequence>
<keyword evidence="2" id="KW-1185">Reference proteome</keyword>
<evidence type="ECO:0000313" key="1">
    <source>
        <dbReference type="EMBL" id="KAI3716092.1"/>
    </source>
</evidence>
<dbReference type="EMBL" id="CM042053">
    <property type="protein sequence ID" value="KAI3716092.1"/>
    <property type="molecule type" value="Genomic_DNA"/>
</dbReference>
<organism evidence="1 2">
    <name type="scientific">Arctium lappa</name>
    <name type="common">Greater burdock</name>
    <name type="synonym">Lappa major</name>
    <dbReference type="NCBI Taxonomy" id="4217"/>
    <lineage>
        <taxon>Eukaryota</taxon>
        <taxon>Viridiplantae</taxon>
        <taxon>Streptophyta</taxon>
        <taxon>Embryophyta</taxon>
        <taxon>Tracheophyta</taxon>
        <taxon>Spermatophyta</taxon>
        <taxon>Magnoliopsida</taxon>
        <taxon>eudicotyledons</taxon>
        <taxon>Gunneridae</taxon>
        <taxon>Pentapetalae</taxon>
        <taxon>asterids</taxon>
        <taxon>campanulids</taxon>
        <taxon>Asterales</taxon>
        <taxon>Asteraceae</taxon>
        <taxon>Carduoideae</taxon>
        <taxon>Cardueae</taxon>
        <taxon>Arctiinae</taxon>
        <taxon>Arctium</taxon>
    </lineage>
</organism>
<name>A0ACB9B0R4_ARCLA</name>
<reference evidence="1 2" key="2">
    <citation type="journal article" date="2022" name="Mol. Ecol. Resour.">
        <title>The genomes of chicory, endive, great burdock and yacon provide insights into Asteraceae paleo-polyploidization history and plant inulin production.</title>
        <authorList>
            <person name="Fan W."/>
            <person name="Wang S."/>
            <person name="Wang H."/>
            <person name="Wang A."/>
            <person name="Jiang F."/>
            <person name="Liu H."/>
            <person name="Zhao H."/>
            <person name="Xu D."/>
            <person name="Zhang Y."/>
        </authorList>
    </citation>
    <scope>NUCLEOTIDE SEQUENCE [LARGE SCALE GENOMIC DNA]</scope>
    <source>
        <strain evidence="2">cv. Niubang</strain>
    </source>
</reference>
<accession>A0ACB9B0R4</accession>
<proteinExistence type="predicted"/>
<protein>
    <submittedName>
        <fullName evidence="1">Uncharacterized protein</fullName>
    </submittedName>
</protein>
<gene>
    <name evidence="1" type="ORF">L6452_23171</name>
</gene>
<reference evidence="2" key="1">
    <citation type="journal article" date="2022" name="Mol. Ecol. Resour.">
        <title>The genomes of chicory, endive, great burdock and yacon provide insights into Asteraceae palaeo-polyploidization history and plant inulin production.</title>
        <authorList>
            <person name="Fan W."/>
            <person name="Wang S."/>
            <person name="Wang H."/>
            <person name="Wang A."/>
            <person name="Jiang F."/>
            <person name="Liu H."/>
            <person name="Zhao H."/>
            <person name="Xu D."/>
            <person name="Zhang Y."/>
        </authorList>
    </citation>
    <scope>NUCLEOTIDE SEQUENCE [LARGE SCALE GENOMIC DNA]</scope>
    <source>
        <strain evidence="2">cv. Niubang</strain>
    </source>
</reference>
<evidence type="ECO:0000313" key="2">
    <source>
        <dbReference type="Proteomes" id="UP001055879"/>
    </source>
</evidence>
<comment type="caution">
    <text evidence="1">The sequence shown here is derived from an EMBL/GenBank/DDBJ whole genome shotgun (WGS) entry which is preliminary data.</text>
</comment>
<dbReference type="Proteomes" id="UP001055879">
    <property type="component" value="Linkage Group LG07"/>
</dbReference>